<proteinExistence type="predicted"/>
<accession>A0AAN8RDR5</accession>
<dbReference type="Proteomes" id="UP001313282">
    <property type="component" value="Unassembled WGS sequence"/>
</dbReference>
<dbReference type="EMBL" id="JAVHNR010000004">
    <property type="protein sequence ID" value="KAK6345357.1"/>
    <property type="molecule type" value="Genomic_DNA"/>
</dbReference>
<name>A0AAN8RDR5_9PEZI</name>
<evidence type="ECO:0000313" key="2">
    <source>
        <dbReference type="Proteomes" id="UP001313282"/>
    </source>
</evidence>
<comment type="caution">
    <text evidence="1">The sequence shown here is derived from an EMBL/GenBank/DDBJ whole genome shotgun (WGS) entry which is preliminary data.</text>
</comment>
<gene>
    <name evidence="1" type="ORF">TWF718_007275</name>
</gene>
<protein>
    <submittedName>
        <fullName evidence="1">Uncharacterized protein</fullName>
    </submittedName>
</protein>
<sequence>MIVASCQMMKRLSISLEYDGRRGVSDAVRKLENQFKSEGGGDSKVSSQPHLTDLSIELVDGMYQDYTEDMDMEPTYCVLRVLCDILHGPAKTVKKFAFKFSGDLYPEYESELPLVPLTKPLLLTGPGLDLPMVKTLSLGVGMKLPECCEILLWGFFHLDEAKVKRMEIYELGYDESVGLKCVDFLSPFPNLETAVIGEATEPCCIFARFKFVEGIFDAKDEGELGSVQEIRIKLRGGLHVNEKKLEDIISRRGSSDNDYQVRKVGGSRPLSDGRFSVPEYLTHNCGHICMKRGCKFLGRRAYFNAPFHFIFSFDPKLRVCSVSLKY</sequence>
<keyword evidence="2" id="KW-1185">Reference proteome</keyword>
<organism evidence="1 2">
    <name type="scientific">Orbilia javanica</name>
    <dbReference type="NCBI Taxonomy" id="47235"/>
    <lineage>
        <taxon>Eukaryota</taxon>
        <taxon>Fungi</taxon>
        <taxon>Dikarya</taxon>
        <taxon>Ascomycota</taxon>
        <taxon>Pezizomycotina</taxon>
        <taxon>Orbiliomycetes</taxon>
        <taxon>Orbiliales</taxon>
        <taxon>Orbiliaceae</taxon>
        <taxon>Orbilia</taxon>
    </lineage>
</organism>
<dbReference type="AlphaFoldDB" id="A0AAN8RDR5"/>
<evidence type="ECO:0000313" key="1">
    <source>
        <dbReference type="EMBL" id="KAK6345357.1"/>
    </source>
</evidence>
<reference evidence="1 2" key="1">
    <citation type="submission" date="2019-10" db="EMBL/GenBank/DDBJ databases">
        <authorList>
            <person name="Palmer J.M."/>
        </authorList>
    </citation>
    <scope>NUCLEOTIDE SEQUENCE [LARGE SCALE GENOMIC DNA]</scope>
    <source>
        <strain evidence="1 2">TWF718</strain>
    </source>
</reference>